<dbReference type="AlphaFoldDB" id="A0A1D3CUE1"/>
<reference evidence="1 2" key="1">
    <citation type="journal article" date="2016" name="BMC Genomics">
        <title>Comparative genomics reveals Cyclospora cayetanensis possesses coccidia-like metabolism and invasion components but unique surface antigens.</title>
        <authorList>
            <person name="Liu S."/>
            <person name="Wang L."/>
            <person name="Zheng H."/>
            <person name="Xu Z."/>
            <person name="Roellig D.M."/>
            <person name="Li N."/>
            <person name="Frace M.A."/>
            <person name="Tang K."/>
            <person name="Arrowood M.J."/>
            <person name="Moss D.M."/>
            <person name="Zhang L."/>
            <person name="Feng Y."/>
            <person name="Xiao L."/>
        </authorList>
    </citation>
    <scope>NUCLEOTIDE SEQUENCE [LARGE SCALE GENOMIC DNA]</scope>
    <source>
        <strain evidence="1 2">CHN_HEN01</strain>
    </source>
</reference>
<proteinExistence type="predicted"/>
<dbReference type="VEuPathDB" id="ToxoDB:cyc_05221"/>
<keyword evidence="2" id="KW-1185">Reference proteome</keyword>
<comment type="caution">
    <text evidence="1">The sequence shown here is derived from an EMBL/GenBank/DDBJ whole genome shotgun (WGS) entry which is preliminary data.</text>
</comment>
<accession>A0A1D3CUE1</accession>
<organism evidence="1 2">
    <name type="scientific">Cyclospora cayetanensis</name>
    <dbReference type="NCBI Taxonomy" id="88456"/>
    <lineage>
        <taxon>Eukaryota</taxon>
        <taxon>Sar</taxon>
        <taxon>Alveolata</taxon>
        <taxon>Apicomplexa</taxon>
        <taxon>Conoidasida</taxon>
        <taxon>Coccidia</taxon>
        <taxon>Eucoccidiorida</taxon>
        <taxon>Eimeriorina</taxon>
        <taxon>Eimeriidae</taxon>
        <taxon>Cyclospora</taxon>
    </lineage>
</organism>
<gene>
    <name evidence="1" type="ORF">cyc_05221</name>
</gene>
<dbReference type="InParanoid" id="A0A1D3CUE1"/>
<dbReference type="EMBL" id="JROU02001922">
    <property type="protein sequence ID" value="OEH74812.1"/>
    <property type="molecule type" value="Genomic_DNA"/>
</dbReference>
<name>A0A1D3CUE1_9EIME</name>
<evidence type="ECO:0000313" key="1">
    <source>
        <dbReference type="EMBL" id="OEH74812.1"/>
    </source>
</evidence>
<evidence type="ECO:0000313" key="2">
    <source>
        <dbReference type="Proteomes" id="UP000095192"/>
    </source>
</evidence>
<dbReference type="Proteomes" id="UP000095192">
    <property type="component" value="Unassembled WGS sequence"/>
</dbReference>
<sequence>MWVVLGLGTFRHRAVDVDRSMVGEQGGAVGCCRYEDKAIPGTWMIGPLEASGRAVPVYVGVVRSYRMCSKRQYQYQTLYRICGMLFASIGEGADVSTFPAANDKLLILVVEAESDNRRTERHPWPGVPEHLGVAVVPSRFPIAFSADYSQASVCSGDSARTLLTWHSLWEPVAVYLLYDLLLRQKLRVAVGGPSGILGQENLSALEWL</sequence>
<protein>
    <submittedName>
        <fullName evidence="1">Uncharacterized protein</fullName>
    </submittedName>
</protein>